<dbReference type="RefSeq" id="WP_209471770.1">
    <property type="nucleotide sequence ID" value="NZ_BMWJ01000007.1"/>
</dbReference>
<gene>
    <name evidence="2" type="ORF">JOF59_006715</name>
</gene>
<feature type="domain" description="Alkaline phosphatase-like protein PglZ C-terminal" evidence="1">
    <location>
        <begin position="10"/>
        <end position="43"/>
    </location>
</feature>
<sequence length="45" mass="5322">MRRPVSTLTSRQLLNYVGVQVLETLPDDRTLRLHTALLRDQFELR</sequence>
<evidence type="ECO:0000259" key="1">
    <source>
        <dbReference type="Pfam" id="PF25863"/>
    </source>
</evidence>
<organism evidence="2 3">
    <name type="scientific">Streptomyces clavifer</name>
    <dbReference type="NCBI Taxonomy" id="68188"/>
    <lineage>
        <taxon>Bacteria</taxon>
        <taxon>Bacillati</taxon>
        <taxon>Actinomycetota</taxon>
        <taxon>Actinomycetes</taxon>
        <taxon>Kitasatosporales</taxon>
        <taxon>Streptomycetaceae</taxon>
        <taxon>Streptomyces</taxon>
    </lineage>
</organism>
<dbReference type="InterPro" id="IPR058882">
    <property type="entry name" value="PglZ_C"/>
</dbReference>
<comment type="caution">
    <text evidence="2">The sequence shown here is derived from an EMBL/GenBank/DDBJ whole genome shotgun (WGS) entry which is preliminary data.</text>
</comment>
<reference evidence="2 3" key="1">
    <citation type="submission" date="2021-03" db="EMBL/GenBank/DDBJ databases">
        <title>Sequencing the genomes of 1000 actinobacteria strains.</title>
        <authorList>
            <person name="Klenk H.-P."/>
        </authorList>
    </citation>
    <scope>NUCLEOTIDE SEQUENCE [LARGE SCALE GENOMIC DNA]</scope>
    <source>
        <strain evidence="2 3">DSM 40843</strain>
    </source>
</reference>
<evidence type="ECO:0000313" key="3">
    <source>
        <dbReference type="Proteomes" id="UP001519311"/>
    </source>
</evidence>
<proteinExistence type="predicted"/>
<keyword evidence="3" id="KW-1185">Reference proteome</keyword>
<accession>A0ABS4VKE7</accession>
<dbReference type="Pfam" id="PF25863">
    <property type="entry name" value="PglZ_C"/>
    <property type="match status" value="1"/>
</dbReference>
<evidence type="ECO:0000313" key="2">
    <source>
        <dbReference type="EMBL" id="MBP2364223.1"/>
    </source>
</evidence>
<protein>
    <recommendedName>
        <fullName evidence="1">Alkaline phosphatase-like protein PglZ C-terminal domain-containing protein</fullName>
    </recommendedName>
</protein>
<dbReference type="Proteomes" id="UP001519311">
    <property type="component" value="Unassembled WGS sequence"/>
</dbReference>
<dbReference type="EMBL" id="JAGINS010000002">
    <property type="protein sequence ID" value="MBP2364223.1"/>
    <property type="molecule type" value="Genomic_DNA"/>
</dbReference>
<name>A0ABS4VKE7_9ACTN</name>